<dbReference type="AlphaFoldDB" id="A0A9W8HXD5"/>
<accession>A0A9W8HXD5</accession>
<evidence type="ECO:0000313" key="2">
    <source>
        <dbReference type="Proteomes" id="UP001140094"/>
    </source>
</evidence>
<dbReference type="Proteomes" id="UP001140094">
    <property type="component" value="Unassembled WGS sequence"/>
</dbReference>
<gene>
    <name evidence="1" type="ORF">H4R20_005697</name>
</gene>
<dbReference type="EMBL" id="JANBUO010002033">
    <property type="protein sequence ID" value="KAJ2795970.1"/>
    <property type="molecule type" value="Genomic_DNA"/>
</dbReference>
<keyword evidence="2" id="KW-1185">Reference proteome</keyword>
<dbReference type="OrthoDB" id="5576893at2759"/>
<reference evidence="1" key="1">
    <citation type="submission" date="2022-07" db="EMBL/GenBank/DDBJ databases">
        <title>Phylogenomic reconstructions and comparative analyses of Kickxellomycotina fungi.</title>
        <authorList>
            <person name="Reynolds N.K."/>
            <person name="Stajich J.E."/>
            <person name="Barry K."/>
            <person name="Grigoriev I.V."/>
            <person name="Crous P."/>
            <person name="Smith M.E."/>
        </authorList>
    </citation>
    <scope>NUCLEOTIDE SEQUENCE</scope>
    <source>
        <strain evidence="1">NRRL 1565</strain>
    </source>
</reference>
<sequence>MSQFIYNFEDFKKITRAVDITNGADTITIHSTKHVVESCVCSNCKSIMAQRKAAEDAKKKEQWTYKYTYTPPAPAPVPVHSHAHSCCRCCHHHHH</sequence>
<proteinExistence type="predicted"/>
<name>A0A9W8HXD5_9FUNG</name>
<protein>
    <submittedName>
        <fullName evidence="1">Uncharacterized protein</fullName>
    </submittedName>
</protein>
<organism evidence="1 2">
    <name type="scientific">Coemansia guatemalensis</name>
    <dbReference type="NCBI Taxonomy" id="2761395"/>
    <lineage>
        <taxon>Eukaryota</taxon>
        <taxon>Fungi</taxon>
        <taxon>Fungi incertae sedis</taxon>
        <taxon>Zoopagomycota</taxon>
        <taxon>Kickxellomycotina</taxon>
        <taxon>Kickxellomycetes</taxon>
        <taxon>Kickxellales</taxon>
        <taxon>Kickxellaceae</taxon>
        <taxon>Coemansia</taxon>
    </lineage>
</organism>
<comment type="caution">
    <text evidence="1">The sequence shown here is derived from an EMBL/GenBank/DDBJ whole genome shotgun (WGS) entry which is preliminary data.</text>
</comment>
<evidence type="ECO:0000313" key="1">
    <source>
        <dbReference type="EMBL" id="KAJ2795970.1"/>
    </source>
</evidence>